<dbReference type="InterPro" id="IPR007604">
    <property type="entry name" value="CP2"/>
</dbReference>
<keyword evidence="5 6" id="KW-0539">Nucleus</keyword>
<sequence length="622" mass="70941">KRPVLVLQNDSLYSQRRPYTNEDEAWKTFLENPLTAATKAMMSINGDEDSAAALGLLYDYYKVPRERRSSTAKPEVEHPEQDHSKRNSIPNVTEQSLISAGENRVQVLKNVPFNIVLPHTPQMGMDKRGHLTTPDTTVTVSIATMPTHSIKTETQPHGFAVGIPPGVYHPEPPERVVVFDRNLNPDQFSSNTQPQNSQRRTPDSTFSETFKEGVQEVFFPTELNLRMANMNSEDYVFDSISGNNFEYTLEASKSLRQKPGDSTMTYLNKGQFYPITLKEVSSTEGIHHPISKVRSVIMVVFAEDKTREDQLRHWKYWHSRQHTAKQRCIDIADYKESFNTISNIEEIAYNAISFTWDINEEAKVFISVNCLSTDFSSQKGVKGLPLNLQIDTYSYNNRSNKPVHRAYCQIKVFCDKGAERKIRDEERKQSKRKGKCTDPSSQLNAFSDVKVPMLPSHKRTDITIFKPFMDLDTQPVLFIPDVHFANLQRGAHVLPVASEELEGESSNLKRGGYIGEEDFIATPNKMARIEEPKRVLLYVRKESEEVFDALMLKTPSLKGLMEAISDKYDVPFDKIGKIFKKCKKGILVNMDDNIVKHYSNEDTFQLQIEEVGGSYKLTLTEI</sequence>
<keyword evidence="2" id="KW-0805">Transcription regulation</keyword>
<accession>A0A7K5WPJ8</accession>
<organism evidence="9 10">
    <name type="scientific">Hylia prasina</name>
    <name type="common">green hylia</name>
    <dbReference type="NCBI Taxonomy" id="208073"/>
    <lineage>
        <taxon>Eukaryota</taxon>
        <taxon>Metazoa</taxon>
        <taxon>Chordata</taxon>
        <taxon>Craniata</taxon>
        <taxon>Vertebrata</taxon>
        <taxon>Euteleostomi</taxon>
        <taxon>Archelosauria</taxon>
        <taxon>Archosauria</taxon>
        <taxon>Dinosauria</taxon>
        <taxon>Saurischia</taxon>
        <taxon>Theropoda</taxon>
        <taxon>Coelurosauria</taxon>
        <taxon>Aves</taxon>
        <taxon>Neognathae</taxon>
        <taxon>Neoaves</taxon>
        <taxon>Telluraves</taxon>
        <taxon>Australaves</taxon>
        <taxon>Passeriformes</taxon>
        <taxon>Sylvioidea</taxon>
        <taxon>Sylviidae</taxon>
        <taxon>Acrocephalinae</taxon>
        <taxon>Hylia</taxon>
    </lineage>
</organism>
<feature type="non-terminal residue" evidence="9">
    <location>
        <position position="622"/>
    </location>
</feature>
<comment type="subcellular location">
    <subcellularLocation>
        <location evidence="1 6">Nucleus</location>
    </subcellularLocation>
</comment>
<evidence type="ECO:0000256" key="7">
    <source>
        <dbReference type="SAM" id="MobiDB-lite"/>
    </source>
</evidence>
<name>A0A7K5WPJ8_9SYLV</name>
<evidence type="ECO:0000256" key="3">
    <source>
        <dbReference type="ARBA" id="ARBA00023125"/>
    </source>
</evidence>
<keyword evidence="10" id="KW-1185">Reference proteome</keyword>
<keyword evidence="3 6" id="KW-0238">DNA-binding</keyword>
<evidence type="ECO:0000313" key="9">
    <source>
        <dbReference type="EMBL" id="NWU43130.1"/>
    </source>
</evidence>
<dbReference type="GO" id="GO:0001228">
    <property type="term" value="F:DNA-binding transcription activator activity, RNA polymerase II-specific"/>
    <property type="evidence" value="ECO:0007669"/>
    <property type="project" value="TreeGrafter"/>
</dbReference>
<dbReference type="PANTHER" id="PTHR11037:SF16">
    <property type="entry name" value="GRAINYHEAD-LIKE PROTEIN 1 HOMOLOG"/>
    <property type="match status" value="1"/>
</dbReference>
<dbReference type="EMBL" id="VYXD01013436">
    <property type="protein sequence ID" value="NWU43130.1"/>
    <property type="molecule type" value="Genomic_DNA"/>
</dbReference>
<dbReference type="InterPro" id="IPR057520">
    <property type="entry name" value="GRHL1/CP2_C"/>
</dbReference>
<keyword evidence="4" id="KW-0804">Transcription</keyword>
<comment type="caution">
    <text evidence="9">The sequence shown here is derived from an EMBL/GenBank/DDBJ whole genome shotgun (WGS) entry which is preliminary data.</text>
</comment>
<evidence type="ECO:0000256" key="6">
    <source>
        <dbReference type="PROSITE-ProRule" id="PRU01313"/>
    </source>
</evidence>
<dbReference type="GO" id="GO:0000978">
    <property type="term" value="F:RNA polymerase II cis-regulatory region sequence-specific DNA binding"/>
    <property type="evidence" value="ECO:0007669"/>
    <property type="project" value="TreeGrafter"/>
</dbReference>
<feature type="region of interest" description="Disordered" evidence="7">
    <location>
        <begin position="69"/>
        <end position="89"/>
    </location>
</feature>
<evidence type="ECO:0000256" key="4">
    <source>
        <dbReference type="ARBA" id="ARBA00023163"/>
    </source>
</evidence>
<dbReference type="PROSITE" id="PS51968">
    <property type="entry name" value="GRH_CP2_DB"/>
    <property type="match status" value="1"/>
</dbReference>
<dbReference type="InterPro" id="IPR040167">
    <property type="entry name" value="TF_CP2-like"/>
</dbReference>
<reference evidence="9 10" key="1">
    <citation type="submission" date="2019-09" db="EMBL/GenBank/DDBJ databases">
        <title>Bird 10,000 Genomes (B10K) Project - Family phase.</title>
        <authorList>
            <person name="Zhang G."/>
        </authorList>
    </citation>
    <scope>NUCLEOTIDE SEQUENCE [LARGE SCALE GENOMIC DNA]</scope>
    <source>
        <strain evidence="9">B10K-DU-001-70</strain>
        <tissue evidence="9">Muscle</tissue>
    </source>
</reference>
<dbReference type="GO" id="GO:0005634">
    <property type="term" value="C:nucleus"/>
    <property type="evidence" value="ECO:0007669"/>
    <property type="project" value="UniProtKB-SubCell"/>
</dbReference>
<feature type="compositionally biased region" description="Basic and acidic residues" evidence="7">
    <location>
        <begin position="69"/>
        <end position="85"/>
    </location>
</feature>
<evidence type="ECO:0000259" key="8">
    <source>
        <dbReference type="PROSITE" id="PS51968"/>
    </source>
</evidence>
<feature type="domain" description="Grh/CP2 DB" evidence="8">
    <location>
        <begin position="241"/>
        <end position="479"/>
    </location>
</feature>
<evidence type="ECO:0000313" key="10">
    <source>
        <dbReference type="Proteomes" id="UP000557268"/>
    </source>
</evidence>
<feature type="non-terminal residue" evidence="9">
    <location>
        <position position="1"/>
    </location>
</feature>
<dbReference type="Pfam" id="PF04516">
    <property type="entry name" value="CP2"/>
    <property type="match status" value="1"/>
</dbReference>
<dbReference type="Pfam" id="PF25416">
    <property type="entry name" value="GRHL1_C"/>
    <property type="match status" value="1"/>
</dbReference>
<dbReference type="AlphaFoldDB" id="A0A7K5WPJ8"/>
<dbReference type="PANTHER" id="PTHR11037">
    <property type="entry name" value="TRANSCRIPTION FACTOR CP2"/>
    <property type="match status" value="1"/>
</dbReference>
<gene>
    <name evidence="9" type="primary">Grhl1</name>
    <name evidence="9" type="ORF">HYLPRA_R03284</name>
</gene>
<protein>
    <submittedName>
        <fullName evidence="9">GRHL1 protein</fullName>
    </submittedName>
</protein>
<evidence type="ECO:0000256" key="2">
    <source>
        <dbReference type="ARBA" id="ARBA00023015"/>
    </source>
</evidence>
<proteinExistence type="predicted"/>
<dbReference type="Proteomes" id="UP000557268">
    <property type="component" value="Unassembled WGS sequence"/>
</dbReference>
<evidence type="ECO:0000256" key="1">
    <source>
        <dbReference type="ARBA" id="ARBA00004123"/>
    </source>
</evidence>
<evidence type="ECO:0000256" key="5">
    <source>
        <dbReference type="ARBA" id="ARBA00023242"/>
    </source>
</evidence>
<feature type="region of interest" description="Disordered" evidence="7">
    <location>
        <begin position="184"/>
        <end position="205"/>
    </location>
</feature>